<protein>
    <submittedName>
        <fullName evidence="2">Uncharacterized protein</fullName>
    </submittedName>
</protein>
<reference evidence="3" key="1">
    <citation type="journal article" date="2019" name="Gigascience">
        <title>De novo genome assembly of the endangered Acer yangbiense, a plant species with extremely small populations endemic to Yunnan Province, China.</title>
        <authorList>
            <person name="Yang J."/>
            <person name="Wariss H.M."/>
            <person name="Tao L."/>
            <person name="Zhang R."/>
            <person name="Yun Q."/>
            <person name="Hollingsworth P."/>
            <person name="Dao Z."/>
            <person name="Luo G."/>
            <person name="Guo H."/>
            <person name="Ma Y."/>
            <person name="Sun W."/>
        </authorList>
    </citation>
    <scope>NUCLEOTIDE SEQUENCE [LARGE SCALE GENOMIC DNA]</scope>
    <source>
        <strain evidence="3">cv. Malutang</strain>
    </source>
</reference>
<dbReference type="AlphaFoldDB" id="A0A5C7HT17"/>
<organism evidence="2 3">
    <name type="scientific">Acer yangbiense</name>
    <dbReference type="NCBI Taxonomy" id="1000413"/>
    <lineage>
        <taxon>Eukaryota</taxon>
        <taxon>Viridiplantae</taxon>
        <taxon>Streptophyta</taxon>
        <taxon>Embryophyta</taxon>
        <taxon>Tracheophyta</taxon>
        <taxon>Spermatophyta</taxon>
        <taxon>Magnoliopsida</taxon>
        <taxon>eudicotyledons</taxon>
        <taxon>Gunneridae</taxon>
        <taxon>Pentapetalae</taxon>
        <taxon>rosids</taxon>
        <taxon>malvids</taxon>
        <taxon>Sapindales</taxon>
        <taxon>Sapindaceae</taxon>
        <taxon>Hippocastanoideae</taxon>
        <taxon>Acereae</taxon>
        <taxon>Acer</taxon>
    </lineage>
</organism>
<dbReference type="PANTHER" id="PTHR33922">
    <property type="entry name" value="OS01G0888066 PROTEIN-RELATED"/>
    <property type="match status" value="1"/>
</dbReference>
<dbReference type="Proteomes" id="UP000323000">
    <property type="component" value="Chromosome 6"/>
</dbReference>
<dbReference type="EMBL" id="VAHF01000006">
    <property type="protein sequence ID" value="TXG59322.1"/>
    <property type="molecule type" value="Genomic_DNA"/>
</dbReference>
<comment type="caution">
    <text evidence="2">The sequence shown here is derived from an EMBL/GenBank/DDBJ whole genome shotgun (WGS) entry which is preliminary data.</text>
</comment>
<keyword evidence="3" id="KW-1185">Reference proteome</keyword>
<dbReference type="PANTHER" id="PTHR33922:SF2">
    <property type="entry name" value="OS07G0589600 PROTEIN"/>
    <property type="match status" value="1"/>
</dbReference>
<accession>A0A5C7HT17</accession>
<sequence length="184" mass="20369">MRENVEEFNFGSTEESEMCTADELFFKGQILPLRLSVSGGTGGPRRCLSRSESMDHGGSSYSTGSGSTSINTSRSSSTRSYYSSTTTTTTNSANSTTSKQKIRNNFHSFPSPNPQIRVSSFRLSNVSNNSSSNSRNQKSTIWDLFRIGLVRAPEIEFQDLKLRSNNINGVNRNGFDFLRFDLAS</sequence>
<feature type="compositionally biased region" description="Low complexity" evidence="1">
    <location>
        <begin position="58"/>
        <end position="98"/>
    </location>
</feature>
<proteinExistence type="predicted"/>
<gene>
    <name evidence="2" type="ORF">EZV62_013895</name>
</gene>
<evidence type="ECO:0000313" key="2">
    <source>
        <dbReference type="EMBL" id="TXG59322.1"/>
    </source>
</evidence>
<evidence type="ECO:0000313" key="3">
    <source>
        <dbReference type="Proteomes" id="UP000323000"/>
    </source>
</evidence>
<dbReference type="OrthoDB" id="778913at2759"/>
<evidence type="ECO:0000256" key="1">
    <source>
        <dbReference type="SAM" id="MobiDB-lite"/>
    </source>
</evidence>
<name>A0A5C7HT17_9ROSI</name>
<feature type="region of interest" description="Disordered" evidence="1">
    <location>
        <begin position="35"/>
        <end position="114"/>
    </location>
</feature>
<feature type="compositionally biased region" description="Polar residues" evidence="1">
    <location>
        <begin position="103"/>
        <end position="114"/>
    </location>
</feature>